<dbReference type="EMBL" id="JAKWBI020000168">
    <property type="protein sequence ID" value="KAJ2900641.1"/>
    <property type="molecule type" value="Genomic_DNA"/>
</dbReference>
<proteinExistence type="predicted"/>
<protein>
    <submittedName>
        <fullName evidence="1">Uncharacterized protein</fullName>
    </submittedName>
</protein>
<organism evidence="1 2">
    <name type="scientific">Zalerion maritima</name>
    <dbReference type="NCBI Taxonomy" id="339359"/>
    <lineage>
        <taxon>Eukaryota</taxon>
        <taxon>Fungi</taxon>
        <taxon>Dikarya</taxon>
        <taxon>Ascomycota</taxon>
        <taxon>Pezizomycotina</taxon>
        <taxon>Sordariomycetes</taxon>
        <taxon>Lulworthiomycetidae</taxon>
        <taxon>Lulworthiales</taxon>
        <taxon>Lulworthiaceae</taxon>
        <taxon>Zalerion</taxon>
    </lineage>
</organism>
<keyword evidence="2" id="KW-1185">Reference proteome</keyword>
<comment type="caution">
    <text evidence="1">The sequence shown here is derived from an EMBL/GenBank/DDBJ whole genome shotgun (WGS) entry which is preliminary data.</text>
</comment>
<reference evidence="1" key="1">
    <citation type="submission" date="2022-07" db="EMBL/GenBank/DDBJ databases">
        <title>Draft genome sequence of Zalerion maritima ATCC 34329, a (micro)plastics degrading marine fungus.</title>
        <authorList>
            <person name="Paco A."/>
            <person name="Goncalves M.F.M."/>
            <person name="Rocha-Santos T.A.P."/>
            <person name="Alves A."/>
        </authorList>
    </citation>
    <scope>NUCLEOTIDE SEQUENCE</scope>
    <source>
        <strain evidence="1">ATCC 34329</strain>
    </source>
</reference>
<dbReference type="AlphaFoldDB" id="A0AAD5RQ29"/>
<accession>A0AAD5RQ29</accession>
<evidence type="ECO:0000313" key="2">
    <source>
        <dbReference type="Proteomes" id="UP001201980"/>
    </source>
</evidence>
<sequence length="76" mass="8149">MYQRLELTVTTHPGFNANTEGVKLAKACADGVRGVDCGGLGYSAEDAFESISALKASYGSTRRIQWTIPQKPVEEG</sequence>
<dbReference type="Proteomes" id="UP001201980">
    <property type="component" value="Unassembled WGS sequence"/>
</dbReference>
<name>A0AAD5RQ29_9PEZI</name>
<gene>
    <name evidence="1" type="ORF">MKZ38_002300</name>
</gene>
<evidence type="ECO:0000313" key="1">
    <source>
        <dbReference type="EMBL" id="KAJ2900641.1"/>
    </source>
</evidence>